<dbReference type="GO" id="GO:0006511">
    <property type="term" value="P:ubiquitin-dependent protein catabolic process"/>
    <property type="evidence" value="ECO:0007669"/>
    <property type="project" value="TreeGrafter"/>
</dbReference>
<dbReference type="FunFam" id="3.30.40.10:FF:000203">
    <property type="entry name" value="E3 ubiquitin-protein ligase CHFR isoform X1"/>
    <property type="match status" value="1"/>
</dbReference>
<keyword evidence="1" id="KW-0479">Metal-binding</keyword>
<dbReference type="InterPro" id="IPR001841">
    <property type="entry name" value="Znf_RING"/>
</dbReference>
<keyword evidence="7" id="KW-1185">Reference proteome</keyword>
<feature type="compositionally biased region" description="Acidic residues" evidence="5">
    <location>
        <begin position="236"/>
        <end position="246"/>
    </location>
</feature>
<feature type="compositionally biased region" description="Polar residues" evidence="5">
    <location>
        <begin position="38"/>
        <end position="47"/>
    </location>
</feature>
<feature type="compositionally biased region" description="Acidic residues" evidence="5">
    <location>
        <begin position="212"/>
        <end position="226"/>
    </location>
</feature>
<organism evidence="7 8">
    <name type="scientific">Plectus sambesii</name>
    <dbReference type="NCBI Taxonomy" id="2011161"/>
    <lineage>
        <taxon>Eukaryota</taxon>
        <taxon>Metazoa</taxon>
        <taxon>Ecdysozoa</taxon>
        <taxon>Nematoda</taxon>
        <taxon>Chromadorea</taxon>
        <taxon>Plectida</taxon>
        <taxon>Plectina</taxon>
        <taxon>Plectoidea</taxon>
        <taxon>Plectidae</taxon>
        <taxon>Plectus</taxon>
    </lineage>
</organism>
<feature type="domain" description="RING-type" evidence="6">
    <location>
        <begin position="110"/>
        <end position="149"/>
    </location>
</feature>
<evidence type="ECO:0000256" key="2">
    <source>
        <dbReference type="ARBA" id="ARBA00022771"/>
    </source>
</evidence>
<evidence type="ECO:0000313" key="7">
    <source>
        <dbReference type="Proteomes" id="UP000887566"/>
    </source>
</evidence>
<keyword evidence="3" id="KW-0862">Zinc</keyword>
<accession>A0A914V0L3</accession>
<reference evidence="8" key="1">
    <citation type="submission" date="2022-11" db="UniProtKB">
        <authorList>
            <consortium name="WormBaseParasite"/>
        </authorList>
    </citation>
    <scope>IDENTIFICATION</scope>
</reference>
<dbReference type="PANTHER" id="PTHR16079">
    <property type="entry name" value="UBIQUITIN LIGASE PROTEIN CHFR"/>
    <property type="match status" value="1"/>
</dbReference>
<dbReference type="InterPro" id="IPR017907">
    <property type="entry name" value="Znf_RING_CS"/>
</dbReference>
<feature type="compositionally biased region" description="Basic and acidic residues" evidence="5">
    <location>
        <begin position="174"/>
        <end position="191"/>
    </location>
</feature>
<evidence type="ECO:0000256" key="1">
    <source>
        <dbReference type="ARBA" id="ARBA00022723"/>
    </source>
</evidence>
<keyword evidence="2 4" id="KW-0863">Zinc-finger</keyword>
<dbReference type="GO" id="GO:0005634">
    <property type="term" value="C:nucleus"/>
    <property type="evidence" value="ECO:0007669"/>
    <property type="project" value="TreeGrafter"/>
</dbReference>
<name>A0A914V0L3_9BILA</name>
<feature type="compositionally biased region" description="Basic and acidic residues" evidence="5">
    <location>
        <begin position="1"/>
        <end position="13"/>
    </location>
</feature>
<dbReference type="Gene3D" id="3.30.40.10">
    <property type="entry name" value="Zinc/RING finger domain, C3HC4 (zinc finger)"/>
    <property type="match status" value="1"/>
</dbReference>
<dbReference type="GO" id="GO:0008270">
    <property type="term" value="F:zinc ion binding"/>
    <property type="evidence" value="ECO:0007669"/>
    <property type="project" value="UniProtKB-KW"/>
</dbReference>
<proteinExistence type="predicted"/>
<dbReference type="PROSITE" id="PS50089">
    <property type="entry name" value="ZF_RING_2"/>
    <property type="match status" value="1"/>
</dbReference>
<evidence type="ECO:0000256" key="3">
    <source>
        <dbReference type="ARBA" id="ARBA00022833"/>
    </source>
</evidence>
<dbReference type="SUPFAM" id="SSF57850">
    <property type="entry name" value="RING/U-box"/>
    <property type="match status" value="1"/>
</dbReference>
<protein>
    <submittedName>
        <fullName evidence="8">RING-type domain-containing protein</fullName>
    </submittedName>
</protein>
<evidence type="ECO:0000313" key="8">
    <source>
        <dbReference type="WBParaSite" id="PSAMB.scaffold14201size1964.g35921.t1"/>
    </source>
</evidence>
<dbReference type="Pfam" id="PF13639">
    <property type="entry name" value="zf-RING_2"/>
    <property type="match status" value="1"/>
</dbReference>
<dbReference type="CDD" id="cd16503">
    <property type="entry name" value="RING-HC_CHFR"/>
    <property type="match status" value="1"/>
</dbReference>
<evidence type="ECO:0000256" key="4">
    <source>
        <dbReference type="PROSITE-ProRule" id="PRU00175"/>
    </source>
</evidence>
<evidence type="ECO:0000256" key="5">
    <source>
        <dbReference type="SAM" id="MobiDB-lite"/>
    </source>
</evidence>
<dbReference type="GO" id="GO:0004842">
    <property type="term" value="F:ubiquitin-protein transferase activity"/>
    <property type="evidence" value="ECO:0007669"/>
    <property type="project" value="TreeGrafter"/>
</dbReference>
<feature type="region of interest" description="Disordered" evidence="5">
    <location>
        <begin position="1"/>
        <end position="98"/>
    </location>
</feature>
<dbReference type="WBParaSite" id="PSAMB.scaffold14201size1964.g35921.t1">
    <property type="protein sequence ID" value="PSAMB.scaffold14201size1964.g35921.t1"/>
    <property type="gene ID" value="PSAMB.scaffold14201size1964.g35921"/>
</dbReference>
<evidence type="ECO:0000259" key="6">
    <source>
        <dbReference type="PROSITE" id="PS50089"/>
    </source>
</evidence>
<dbReference type="PROSITE" id="PS00518">
    <property type="entry name" value="ZF_RING_1"/>
    <property type="match status" value="1"/>
</dbReference>
<dbReference type="Proteomes" id="UP000887566">
    <property type="component" value="Unplaced"/>
</dbReference>
<dbReference type="InterPro" id="IPR013083">
    <property type="entry name" value="Znf_RING/FYVE/PHD"/>
</dbReference>
<dbReference type="GO" id="GO:0016567">
    <property type="term" value="P:protein ubiquitination"/>
    <property type="evidence" value="ECO:0007669"/>
    <property type="project" value="TreeGrafter"/>
</dbReference>
<dbReference type="AlphaFoldDB" id="A0A914V0L3"/>
<feature type="region of interest" description="Disordered" evidence="5">
    <location>
        <begin position="174"/>
        <end position="255"/>
    </location>
</feature>
<dbReference type="InterPro" id="IPR052256">
    <property type="entry name" value="E3_ubiquitin-ligase_CHFR"/>
</dbReference>
<dbReference type="SMART" id="SM00184">
    <property type="entry name" value="RING"/>
    <property type="match status" value="1"/>
</dbReference>
<sequence>MPRVTRVADDMRAVETASARVRRRDSSELLPLPARLSRGSTLSQENGGSERAMPAETSNGAHTASKVEEKDKAVPSVTKETSAADKPGPSGLNATAASKNGDKMEEMLVCSICCEIIHDCVSLTPCSHKFCAGCYSDWMSRSNECPVCRLKVDTIAKDYQFNAVIETYLQANPDKKRSPEEVKALDAKNKISADTIKQPKQPRRRARVSDNYSDEETEESSSGEESDCYRDRSLTGEEDNDDDEEEYRYYNRATF</sequence>
<dbReference type="PANTHER" id="PTHR16079:SF4">
    <property type="entry name" value="E3 UBIQUITIN-PROTEIN LIGASE CHFR"/>
    <property type="match status" value="1"/>
</dbReference>